<feature type="transmembrane region" description="Helical" evidence="1">
    <location>
        <begin position="20"/>
        <end position="43"/>
    </location>
</feature>
<sequence>MVIGFWDLSALRHWWKWHRIASHCFWVYFCVRLGPLVCGLVSYGMGRIRFVLEFEGLGSVSLLELKGKRLALFQNRFKEDGIGGCILPLSYILNFRPDILSLPYKHFCLTCFR</sequence>
<dbReference type="Proteomes" id="UP000250140">
    <property type="component" value="Unassembled WGS sequence"/>
</dbReference>
<protein>
    <submittedName>
        <fullName evidence="2">Uncharacterized protein</fullName>
    </submittedName>
</protein>
<organism evidence="2 3">
    <name type="scientific">Glonium stellatum</name>
    <dbReference type="NCBI Taxonomy" id="574774"/>
    <lineage>
        <taxon>Eukaryota</taxon>
        <taxon>Fungi</taxon>
        <taxon>Dikarya</taxon>
        <taxon>Ascomycota</taxon>
        <taxon>Pezizomycotina</taxon>
        <taxon>Dothideomycetes</taxon>
        <taxon>Pleosporomycetidae</taxon>
        <taxon>Gloniales</taxon>
        <taxon>Gloniaceae</taxon>
        <taxon>Glonium</taxon>
    </lineage>
</organism>
<accession>A0A8E2F3D6</accession>
<dbReference type="EMBL" id="KV749378">
    <property type="protein sequence ID" value="OCL09699.1"/>
    <property type="molecule type" value="Genomic_DNA"/>
</dbReference>
<keyword evidence="1" id="KW-0812">Transmembrane</keyword>
<dbReference type="AlphaFoldDB" id="A0A8E2F3D6"/>
<keyword evidence="3" id="KW-1185">Reference proteome</keyword>
<keyword evidence="1" id="KW-0472">Membrane</keyword>
<evidence type="ECO:0000313" key="3">
    <source>
        <dbReference type="Proteomes" id="UP000250140"/>
    </source>
</evidence>
<proteinExistence type="predicted"/>
<reference evidence="2 3" key="1">
    <citation type="journal article" date="2016" name="Nat. Commun.">
        <title>Ectomycorrhizal ecology is imprinted in the genome of the dominant symbiotic fungus Cenococcum geophilum.</title>
        <authorList>
            <consortium name="DOE Joint Genome Institute"/>
            <person name="Peter M."/>
            <person name="Kohler A."/>
            <person name="Ohm R.A."/>
            <person name="Kuo A."/>
            <person name="Krutzmann J."/>
            <person name="Morin E."/>
            <person name="Arend M."/>
            <person name="Barry K.W."/>
            <person name="Binder M."/>
            <person name="Choi C."/>
            <person name="Clum A."/>
            <person name="Copeland A."/>
            <person name="Grisel N."/>
            <person name="Haridas S."/>
            <person name="Kipfer T."/>
            <person name="LaButti K."/>
            <person name="Lindquist E."/>
            <person name="Lipzen A."/>
            <person name="Maire R."/>
            <person name="Meier B."/>
            <person name="Mihaltcheva S."/>
            <person name="Molinier V."/>
            <person name="Murat C."/>
            <person name="Poggeler S."/>
            <person name="Quandt C.A."/>
            <person name="Sperisen C."/>
            <person name="Tritt A."/>
            <person name="Tisserant E."/>
            <person name="Crous P.W."/>
            <person name="Henrissat B."/>
            <person name="Nehls U."/>
            <person name="Egli S."/>
            <person name="Spatafora J.W."/>
            <person name="Grigoriev I.V."/>
            <person name="Martin F.M."/>
        </authorList>
    </citation>
    <scope>NUCLEOTIDE SEQUENCE [LARGE SCALE GENOMIC DNA]</scope>
    <source>
        <strain evidence="2 3">CBS 207.34</strain>
    </source>
</reference>
<evidence type="ECO:0000256" key="1">
    <source>
        <dbReference type="SAM" id="Phobius"/>
    </source>
</evidence>
<gene>
    <name evidence="2" type="ORF">AOQ84DRAFT_15208</name>
</gene>
<keyword evidence="1" id="KW-1133">Transmembrane helix</keyword>
<name>A0A8E2F3D6_9PEZI</name>
<evidence type="ECO:0000313" key="2">
    <source>
        <dbReference type="EMBL" id="OCL09699.1"/>
    </source>
</evidence>